<feature type="compositionally biased region" description="Basic and acidic residues" evidence="1">
    <location>
        <begin position="246"/>
        <end position="269"/>
    </location>
</feature>
<feature type="domain" description="DUF6532" evidence="2">
    <location>
        <begin position="342"/>
        <end position="526"/>
    </location>
</feature>
<keyword evidence="4" id="KW-1185">Reference proteome</keyword>
<evidence type="ECO:0000313" key="3">
    <source>
        <dbReference type="EMBL" id="KAJ3740418.1"/>
    </source>
</evidence>
<feature type="compositionally biased region" description="Polar residues" evidence="1">
    <location>
        <begin position="283"/>
        <end position="297"/>
    </location>
</feature>
<feature type="region of interest" description="Disordered" evidence="1">
    <location>
        <begin position="92"/>
        <end position="149"/>
    </location>
</feature>
<feature type="region of interest" description="Disordered" evidence="1">
    <location>
        <begin position="167"/>
        <end position="297"/>
    </location>
</feature>
<dbReference type="Proteomes" id="UP001142393">
    <property type="component" value="Unassembled WGS sequence"/>
</dbReference>
<feature type="compositionally biased region" description="Acidic residues" evidence="1">
    <location>
        <begin position="135"/>
        <end position="149"/>
    </location>
</feature>
<evidence type="ECO:0000313" key="4">
    <source>
        <dbReference type="Proteomes" id="UP001142393"/>
    </source>
</evidence>
<organism evidence="3 4">
    <name type="scientific">Lentinula detonsa</name>
    <dbReference type="NCBI Taxonomy" id="2804962"/>
    <lineage>
        <taxon>Eukaryota</taxon>
        <taxon>Fungi</taxon>
        <taxon>Dikarya</taxon>
        <taxon>Basidiomycota</taxon>
        <taxon>Agaricomycotina</taxon>
        <taxon>Agaricomycetes</taxon>
        <taxon>Agaricomycetidae</taxon>
        <taxon>Agaricales</taxon>
        <taxon>Marasmiineae</taxon>
        <taxon>Omphalotaceae</taxon>
        <taxon>Lentinula</taxon>
    </lineage>
</organism>
<evidence type="ECO:0000256" key="1">
    <source>
        <dbReference type="SAM" id="MobiDB-lite"/>
    </source>
</evidence>
<gene>
    <name evidence="3" type="ORF">DFH05DRAFT_1462987</name>
</gene>
<dbReference type="InterPro" id="IPR045341">
    <property type="entry name" value="DUF6532"/>
</dbReference>
<feature type="compositionally biased region" description="Acidic residues" evidence="1">
    <location>
        <begin position="106"/>
        <end position="121"/>
    </location>
</feature>
<name>A0A9W8TTP9_9AGAR</name>
<comment type="caution">
    <text evidence="3">The sequence shown here is derived from an EMBL/GenBank/DDBJ whole genome shotgun (WGS) entry which is preliminary data.</text>
</comment>
<dbReference type="EMBL" id="JANVFU010000014">
    <property type="protein sequence ID" value="KAJ3740418.1"/>
    <property type="molecule type" value="Genomic_DNA"/>
</dbReference>
<feature type="compositionally biased region" description="Polar residues" evidence="1">
    <location>
        <begin position="206"/>
        <end position="215"/>
    </location>
</feature>
<dbReference type="Pfam" id="PF20149">
    <property type="entry name" value="DUF6532"/>
    <property type="match status" value="1"/>
</dbReference>
<reference evidence="3 4" key="1">
    <citation type="journal article" date="2023" name="Proc. Natl. Acad. Sci. U.S.A.">
        <title>A global phylogenomic analysis of the shiitake genus Lentinula.</title>
        <authorList>
            <person name="Sierra-Patev S."/>
            <person name="Min B."/>
            <person name="Naranjo-Ortiz M."/>
            <person name="Looney B."/>
            <person name="Konkel Z."/>
            <person name="Slot J.C."/>
            <person name="Sakamoto Y."/>
            <person name="Steenwyk J.L."/>
            <person name="Rokas A."/>
            <person name="Carro J."/>
            <person name="Camarero S."/>
            <person name="Ferreira P."/>
            <person name="Molpeceres G."/>
            <person name="Ruiz-Duenas F.J."/>
            <person name="Serrano A."/>
            <person name="Henrissat B."/>
            <person name="Drula E."/>
            <person name="Hughes K.W."/>
            <person name="Mata J.L."/>
            <person name="Ishikawa N.K."/>
            <person name="Vargas-Isla R."/>
            <person name="Ushijima S."/>
            <person name="Smith C.A."/>
            <person name="Donoghue J."/>
            <person name="Ahrendt S."/>
            <person name="Andreopoulos W."/>
            <person name="He G."/>
            <person name="LaButti K."/>
            <person name="Lipzen A."/>
            <person name="Ng V."/>
            <person name="Riley R."/>
            <person name="Sandor L."/>
            <person name="Barry K."/>
            <person name="Martinez A.T."/>
            <person name="Xiao Y."/>
            <person name="Gibbons J.G."/>
            <person name="Terashima K."/>
            <person name="Grigoriev I.V."/>
            <person name="Hibbett D."/>
        </authorList>
    </citation>
    <scope>NUCLEOTIDE SEQUENCE [LARGE SCALE GENOMIC DNA]</scope>
    <source>
        <strain evidence="3 4">TFB7810</strain>
    </source>
</reference>
<dbReference type="AlphaFoldDB" id="A0A9W8TTP9"/>
<proteinExistence type="predicted"/>
<sequence length="598" mass="66112">MPPQAASSLSALISAKDMSGNNRLNKTQLEADTELVTRPSRETKSAALKKKVWLTSQPTKRSKRVPEATADSEAKVLKKLKTGRANLTNLQTKIVRPTKKPQQVLLEEDDELEMEEDELEDAEHQSSDYANSNDELAEPDDDAEYEISADELAAEVALCLSSIAKQKAETVGASRKKPTAQRRSQGKYSPPSVYSDDEGDMIMPSKHTSYMSPTQLHEHDMGESSDAASSTVELSMAEFGDDSDEIVLKEKEKEKKQTTSRDAKYKSERPIMAPARIEPAKKTSASKNFAQPATVDPNQNWPAETHLIYPDGARMQRTISLRVQLKVIQDVIHEAIILGSGLAMFEEAFPTSDQQLAQSLKSILTSANSLKLPLIANRVERDNIYSRHLTNYVTGRVGKMRVDIKNTAAAVVPSLYGILRVSAENGARKSFVESLLLQMNFIFPRNNITDSNTIRRNEPYLHPAIITVLHNFFFKGPKSFGKRFSETFTSSSKSSNAKEVPQAMLALVVVGIFAALKEWEGGKDERDKQEYAPASFIEISTLHTNILVNKILNAKAGSGGQKYHSLMSRLYREAQSGIGQSSGALDAQVPDIDFDGME</sequence>
<evidence type="ECO:0000259" key="2">
    <source>
        <dbReference type="Pfam" id="PF20149"/>
    </source>
</evidence>
<protein>
    <recommendedName>
        <fullName evidence="2">DUF6532 domain-containing protein</fullName>
    </recommendedName>
</protein>
<accession>A0A9W8TTP9</accession>